<proteinExistence type="predicted"/>
<name>A0A0H2VCS7_ECOL6</name>
<dbReference type="AntiFam" id="ANF00095">
    <property type="entry name" value="Shadow ORF (opposite ABC transporters)"/>
</dbReference>
<dbReference type="EMBL" id="AE014075">
    <property type="protein sequence ID" value="AAN83082.1"/>
    <property type="molecule type" value="Genomic_DNA"/>
</dbReference>
<protein>
    <submittedName>
        <fullName evidence="1">Uncharacterized protein</fullName>
    </submittedName>
</protein>
<dbReference type="KEGG" id="ecc:c4650"/>
<dbReference type="AntiFam" id="ANF00142">
    <property type="entry name" value="Shadow ORF (opposite yadG)"/>
</dbReference>
<dbReference type="AlphaFoldDB" id="A0A0H2VCS7"/>
<gene>
    <name evidence="1" type="ordered locus">c4650</name>
</gene>
<sequence length="264" mass="30460">MFLRWLGEQIVRVAELNQFAQVHKRRVVGTTRSLLHVVGDDHHGVILLQFGDQLFNTPGRDRVECRTRFVEQQHFRANGDTTRNAQTLLLTTRERVTALVQFIFGFVPQCGFGQCPLHALVHVSTGELLKQTHAKSDVVVDGHWERRRFLEHHAHFRTQQGDILRVGQDVVAIKQNFTFRTLFRVQFKHFVEGTQQRRFTAAGRPDKRRNLVFGDIQVDVFQGMEFAVVEVQITNLNFTRGSFNHTHCNLFLIVPDALRESGLP</sequence>
<evidence type="ECO:0000313" key="1">
    <source>
        <dbReference type="EMBL" id="AAN83082.1"/>
    </source>
</evidence>
<reference evidence="1 2" key="1">
    <citation type="journal article" date="2002" name="Proc. Natl. Acad. Sci. U.S.A.">
        <title>Extensive mosaic structure revealed by the complete genome sequence of uropathogenic Escherichia coli.</title>
        <authorList>
            <person name="Welch R.A."/>
            <person name="Burland V."/>
            <person name="Plunkett G.III."/>
            <person name="Redford P."/>
            <person name="Roesch P."/>
            <person name="Rasko D."/>
            <person name="Buckles E.L."/>
            <person name="Liou S.R."/>
            <person name="Boutin A."/>
            <person name="Hackett J."/>
            <person name="Stroud D."/>
            <person name="Mayhew G.F."/>
            <person name="Rose D.J."/>
            <person name="Zhou S."/>
            <person name="Schwartz D.C."/>
            <person name="Perna N.T."/>
            <person name="Mobley H.L."/>
            <person name="Donnenberg M.S."/>
            <person name="Blattner F.R."/>
        </authorList>
    </citation>
    <scope>NUCLEOTIDE SEQUENCE [LARGE SCALE GENOMIC DNA]</scope>
    <source>
        <strain evidence="2">CFT073 / ATCC 700928 / UPEC</strain>
    </source>
</reference>
<dbReference type="Proteomes" id="UP000001410">
    <property type="component" value="Chromosome"/>
</dbReference>
<keyword evidence="2" id="KW-1185">Reference proteome</keyword>
<evidence type="ECO:0000313" key="2">
    <source>
        <dbReference type="Proteomes" id="UP000001410"/>
    </source>
</evidence>
<dbReference type="HOGENOM" id="CLU_1052654_0_0_6"/>
<organism evidence="1 2">
    <name type="scientific">Escherichia coli O6:H1 (strain CFT073 / ATCC 700928 / UPEC)</name>
    <dbReference type="NCBI Taxonomy" id="199310"/>
    <lineage>
        <taxon>Bacteria</taxon>
        <taxon>Pseudomonadati</taxon>
        <taxon>Pseudomonadota</taxon>
        <taxon>Gammaproteobacteria</taxon>
        <taxon>Enterobacterales</taxon>
        <taxon>Enterobacteriaceae</taxon>
        <taxon>Escherichia</taxon>
    </lineage>
</organism>
<accession>A0A0H2VCS7</accession>